<evidence type="ECO:0000259" key="4">
    <source>
        <dbReference type="Pfam" id="PF14504"/>
    </source>
</evidence>
<evidence type="ECO:0000259" key="3">
    <source>
        <dbReference type="Pfam" id="PF00188"/>
    </source>
</evidence>
<dbReference type="AlphaFoldDB" id="A0A2T4MKL6"/>
<dbReference type="OrthoDB" id="9783944at2"/>
<gene>
    <name evidence="6" type="ORF">B9M88_10675</name>
    <name evidence="5" type="ORF">GLV84_09395</name>
</gene>
<dbReference type="KEGG" id="sagq:EP23_01700"/>
<feature type="domain" description="SCP" evidence="3">
    <location>
        <begin position="242"/>
        <end position="337"/>
    </location>
</feature>
<reference evidence="6 7" key="1">
    <citation type="submission" date="2017-04" db="EMBL/GenBank/DDBJ databases">
        <title>Staphylococcus agnetis, a potential pathogen in the broiler production.</title>
        <authorList>
            <person name="Poulsen L."/>
        </authorList>
    </citation>
    <scope>NUCLEOTIDE SEQUENCE [LARGE SCALE GENOMIC DNA]</scope>
    <source>
        <strain evidence="6 7">723_310714_2_2_spleen</strain>
    </source>
</reference>
<dbReference type="InterPro" id="IPR014044">
    <property type="entry name" value="CAP_dom"/>
</dbReference>
<name>A0A2T4MKL6_9STAP</name>
<evidence type="ECO:0000313" key="8">
    <source>
        <dbReference type="Proteomes" id="UP000646308"/>
    </source>
</evidence>
<proteinExistence type="predicted"/>
<keyword evidence="7" id="KW-1185">Reference proteome</keyword>
<evidence type="ECO:0000256" key="1">
    <source>
        <dbReference type="SAM" id="MobiDB-lite"/>
    </source>
</evidence>
<protein>
    <submittedName>
        <fullName evidence="5">SCP-like extracellular protein</fullName>
    </submittedName>
</protein>
<dbReference type="RefSeq" id="WP_060550822.1">
    <property type="nucleotide sequence ID" value="NZ_CP009623.1"/>
</dbReference>
<accession>A0A2T4MKL6</accession>
<dbReference type="Proteomes" id="UP000195208">
    <property type="component" value="Unassembled WGS sequence"/>
</dbReference>
<feature type="domain" description="CAP-associated" evidence="4">
    <location>
        <begin position="69"/>
        <end position="208"/>
    </location>
</feature>
<comment type="caution">
    <text evidence="5">The sequence shown here is derived from an EMBL/GenBank/DDBJ whole genome shotgun (WGS) entry which is preliminary data.</text>
</comment>
<keyword evidence="2" id="KW-0472">Membrane</keyword>
<dbReference type="Pfam" id="PF14504">
    <property type="entry name" value="CAP_assoc_N"/>
    <property type="match status" value="1"/>
</dbReference>
<feature type="region of interest" description="Disordered" evidence="1">
    <location>
        <begin position="40"/>
        <end position="61"/>
    </location>
</feature>
<sequence length="357" mass="41358">MKSIVFKVIGVMLLIAFLVYLFYSPKLEFDVLENPNQSKDVVKRSNTPKPKSNEGENPKLKSGVGTLVGTTMDKVTEKYGQADRTYSFDHDFKNYIFHRKHMYLIITAKNNKVKSVYVTGEGSKSQTGPIDIHSRADHLYNNFSFNTEPQFSFNGRQYHYELSDKDIKTQALIQFGDIYAQVFIDQQTNRVIGLRFLDKEALVAMNPYKQNETDVLTEDEVNQKEAHKNPDQDVNQRLTLYELTNEMRQLYHQKPLKVEGKLESVANVNLFNTLSTDNRSFTESSLMNVLDQTDLHYHSVSQNVAYNFNDIPTLTHSWMNSDAHRSRMLNEKYTTMGGEIDRQYFILIFLEEDDAHV</sequence>
<organism evidence="5 8">
    <name type="scientific">Staphylococcus agnetis</name>
    <dbReference type="NCBI Taxonomy" id="985762"/>
    <lineage>
        <taxon>Bacteria</taxon>
        <taxon>Bacillati</taxon>
        <taxon>Bacillota</taxon>
        <taxon>Bacilli</taxon>
        <taxon>Bacillales</taxon>
        <taxon>Staphylococcaceae</taxon>
        <taxon>Staphylococcus</taxon>
    </lineage>
</organism>
<dbReference type="InterPro" id="IPR035940">
    <property type="entry name" value="CAP_sf"/>
</dbReference>
<dbReference type="PANTHER" id="PTHR31157">
    <property type="entry name" value="SCP DOMAIN-CONTAINING PROTEIN"/>
    <property type="match status" value="1"/>
</dbReference>
<evidence type="ECO:0000313" key="7">
    <source>
        <dbReference type="Proteomes" id="UP000195208"/>
    </source>
</evidence>
<evidence type="ECO:0000313" key="5">
    <source>
        <dbReference type="EMBL" id="NJI03041.1"/>
    </source>
</evidence>
<dbReference type="Gene3D" id="3.40.33.10">
    <property type="entry name" value="CAP"/>
    <property type="match status" value="1"/>
</dbReference>
<dbReference type="CDD" id="cd05379">
    <property type="entry name" value="CAP_bacterial"/>
    <property type="match status" value="1"/>
</dbReference>
<evidence type="ECO:0000313" key="6">
    <source>
        <dbReference type="EMBL" id="OTW30257.1"/>
    </source>
</evidence>
<feature type="transmembrane region" description="Helical" evidence="2">
    <location>
        <begin position="5"/>
        <end position="23"/>
    </location>
</feature>
<keyword evidence="2" id="KW-1133">Transmembrane helix</keyword>
<evidence type="ECO:0000256" key="2">
    <source>
        <dbReference type="SAM" id="Phobius"/>
    </source>
</evidence>
<keyword evidence="2" id="KW-0812">Transmembrane</keyword>
<reference evidence="5" key="2">
    <citation type="submission" date="2019-11" db="EMBL/GenBank/DDBJ databases">
        <title>Whole genome comparisons of Staphylococcus agnetis isolates from cattle and chickens.</title>
        <authorList>
            <person name="Rhoads D."/>
            <person name="Shwani A."/>
            <person name="Adkins P."/>
            <person name="Calcutt M."/>
            <person name="Middleton J."/>
        </authorList>
    </citation>
    <scope>NUCLEOTIDE SEQUENCE</scope>
    <source>
        <strain evidence="5">1387</strain>
    </source>
</reference>
<feature type="compositionally biased region" description="Polar residues" evidence="1">
    <location>
        <begin position="40"/>
        <end position="50"/>
    </location>
</feature>
<dbReference type="InterPro" id="IPR029410">
    <property type="entry name" value="CAP_assoc"/>
</dbReference>
<dbReference type="PANTHER" id="PTHR31157:SF26">
    <property type="entry name" value="SCP-LIKE EXTRACELLULAR PROTEIN"/>
    <property type="match status" value="1"/>
</dbReference>
<dbReference type="EMBL" id="WMFL01000080">
    <property type="protein sequence ID" value="NJI03041.1"/>
    <property type="molecule type" value="Genomic_DNA"/>
</dbReference>
<dbReference type="EMBL" id="NEFX01000022">
    <property type="protein sequence ID" value="OTW30257.1"/>
    <property type="molecule type" value="Genomic_DNA"/>
</dbReference>
<dbReference type="Pfam" id="PF00188">
    <property type="entry name" value="CAP"/>
    <property type="match status" value="1"/>
</dbReference>
<dbReference type="Proteomes" id="UP000646308">
    <property type="component" value="Unassembled WGS sequence"/>
</dbReference>
<dbReference type="SUPFAM" id="SSF55797">
    <property type="entry name" value="PR-1-like"/>
    <property type="match status" value="1"/>
</dbReference>